<keyword evidence="5 7" id="KW-1133">Transmembrane helix</keyword>
<sequence>MIMLDTTIVAIAQPQLQANLHTSLSLVIWASTAYMVAYAVPMLFTGRLGDQYGPRIIYVSGLIVFTVASAWCGFSTSISMLIAARIVQGLGAALMGPQTLAVVNRLFTGKSRGYAMSAWSAVQGSATLLGPILGGFFVSFLNWRWIFFVNIPIGLIAVFCALRFIPHFAGHSHRFDLPGIVLSFTGLTALILTIQEGTSLKAPAFWALLVGAFALLTCFVLSQLRQNEVLIPLRLFRNRDFSLSIAALVLSSLAVNAQLIPVMYYLQRVMGMSALLAALTAISMPVATVVLARFVGKTIARLHPAAILTPAFLLATTGSLILQYAMNPGRSTLLVTAGYAVFGVGIAFVWPPLATYSLRRVAPTDHGAASGIFNTMRIVGGVIGMAAMGAIIEMQLASLGSGGGQAKASAVLSPGPYRTAYSRVLETSTWLPVVSFAIGAVISLGFAFGKTIGPNEEK</sequence>
<dbReference type="STRING" id="1823756.A4H34_02065"/>
<dbReference type="PANTHER" id="PTHR42718:SF46">
    <property type="entry name" value="BLR6921 PROTEIN"/>
    <property type="match status" value="1"/>
</dbReference>
<organism evidence="9 10">
    <name type="scientific">Peptidiphaga gingivicola</name>
    <dbReference type="NCBI Taxonomy" id="2741497"/>
    <lineage>
        <taxon>Bacteria</taxon>
        <taxon>Bacillati</taxon>
        <taxon>Actinomycetota</taxon>
        <taxon>Actinomycetes</taxon>
        <taxon>Actinomycetales</taxon>
        <taxon>Actinomycetaceae</taxon>
        <taxon>Peptidiphaga</taxon>
    </lineage>
</organism>
<evidence type="ECO:0000256" key="6">
    <source>
        <dbReference type="ARBA" id="ARBA00023136"/>
    </source>
</evidence>
<dbReference type="InterPro" id="IPR011701">
    <property type="entry name" value="MFS"/>
</dbReference>
<reference evidence="9 10" key="1">
    <citation type="submission" date="2016-04" db="EMBL/GenBank/DDBJ databases">
        <title>Peptidophaga gingivicola gen. nov., sp. nov., isolated from human subgingival plaque.</title>
        <authorList>
            <person name="Beall C.J."/>
            <person name="Mokrzan E.M."/>
            <person name="Griffen A.L."/>
            <person name="Leys E.J."/>
        </authorList>
    </citation>
    <scope>NUCLEOTIDE SEQUENCE [LARGE SCALE GENOMIC DNA]</scope>
    <source>
        <strain evidence="9 10">BA112</strain>
    </source>
</reference>
<dbReference type="InterPro" id="IPR004638">
    <property type="entry name" value="EmrB-like"/>
</dbReference>
<dbReference type="CDD" id="cd17321">
    <property type="entry name" value="MFS_MMR_MDR_like"/>
    <property type="match status" value="1"/>
</dbReference>
<accession>A0A179B5T3</accession>
<feature type="transmembrane region" description="Helical" evidence="7">
    <location>
        <begin position="430"/>
        <end position="449"/>
    </location>
</feature>
<dbReference type="OrthoDB" id="7375466at2"/>
<dbReference type="Proteomes" id="UP000078368">
    <property type="component" value="Unassembled WGS sequence"/>
</dbReference>
<feature type="transmembrane region" description="Helical" evidence="7">
    <location>
        <begin position="307"/>
        <end position="326"/>
    </location>
</feature>
<name>A0A179B5T3_9ACTO</name>
<dbReference type="SUPFAM" id="SSF103473">
    <property type="entry name" value="MFS general substrate transporter"/>
    <property type="match status" value="1"/>
</dbReference>
<feature type="transmembrane region" description="Helical" evidence="7">
    <location>
        <begin position="26"/>
        <end position="44"/>
    </location>
</feature>
<dbReference type="InterPro" id="IPR036259">
    <property type="entry name" value="MFS_trans_sf"/>
</dbReference>
<evidence type="ECO:0000256" key="1">
    <source>
        <dbReference type="ARBA" id="ARBA00004651"/>
    </source>
</evidence>
<comment type="subcellular location">
    <subcellularLocation>
        <location evidence="1">Cell membrane</location>
        <topology evidence="1">Multi-pass membrane protein</topology>
    </subcellularLocation>
</comment>
<evidence type="ECO:0000313" key="9">
    <source>
        <dbReference type="EMBL" id="OAP87048.1"/>
    </source>
</evidence>
<feature type="transmembrane region" description="Helical" evidence="7">
    <location>
        <begin position="206"/>
        <end position="224"/>
    </location>
</feature>
<evidence type="ECO:0000256" key="5">
    <source>
        <dbReference type="ARBA" id="ARBA00022989"/>
    </source>
</evidence>
<keyword evidence="4 7" id="KW-0812">Transmembrane</keyword>
<comment type="caution">
    <text evidence="9">The sequence shown here is derived from an EMBL/GenBank/DDBJ whole genome shotgun (WGS) entry which is preliminary data.</text>
</comment>
<evidence type="ECO:0000313" key="10">
    <source>
        <dbReference type="Proteomes" id="UP000078368"/>
    </source>
</evidence>
<proteinExistence type="predicted"/>
<feature type="transmembrane region" description="Helical" evidence="7">
    <location>
        <begin position="371"/>
        <end position="392"/>
    </location>
</feature>
<dbReference type="GO" id="GO:0022857">
    <property type="term" value="F:transmembrane transporter activity"/>
    <property type="evidence" value="ECO:0007669"/>
    <property type="project" value="InterPro"/>
</dbReference>
<dbReference type="InterPro" id="IPR020846">
    <property type="entry name" value="MFS_dom"/>
</dbReference>
<keyword evidence="10" id="KW-1185">Reference proteome</keyword>
<dbReference type="Gene3D" id="1.20.1720.10">
    <property type="entry name" value="Multidrug resistance protein D"/>
    <property type="match status" value="1"/>
</dbReference>
<dbReference type="EMBL" id="LVZK01000001">
    <property type="protein sequence ID" value="OAP87048.1"/>
    <property type="molecule type" value="Genomic_DNA"/>
</dbReference>
<dbReference type="GO" id="GO:0005886">
    <property type="term" value="C:plasma membrane"/>
    <property type="evidence" value="ECO:0007669"/>
    <property type="project" value="UniProtKB-SubCell"/>
</dbReference>
<gene>
    <name evidence="9" type="ORF">A4H34_02065</name>
</gene>
<feature type="transmembrane region" description="Helical" evidence="7">
    <location>
        <begin position="332"/>
        <end position="350"/>
    </location>
</feature>
<feature type="domain" description="Major facilitator superfamily (MFS) profile" evidence="8">
    <location>
        <begin position="1"/>
        <end position="457"/>
    </location>
</feature>
<dbReference type="Gene3D" id="1.20.1250.20">
    <property type="entry name" value="MFS general substrate transporter like domains"/>
    <property type="match status" value="1"/>
</dbReference>
<keyword evidence="6 7" id="KW-0472">Membrane</keyword>
<feature type="transmembrane region" description="Helical" evidence="7">
    <location>
        <begin position="119"/>
        <end position="139"/>
    </location>
</feature>
<evidence type="ECO:0000256" key="3">
    <source>
        <dbReference type="ARBA" id="ARBA00022475"/>
    </source>
</evidence>
<feature type="transmembrane region" description="Helical" evidence="7">
    <location>
        <begin position="145"/>
        <end position="165"/>
    </location>
</feature>
<protein>
    <submittedName>
        <fullName evidence="9">Multidrug transporter</fullName>
    </submittedName>
</protein>
<feature type="transmembrane region" description="Helical" evidence="7">
    <location>
        <begin position="89"/>
        <end position="107"/>
    </location>
</feature>
<evidence type="ECO:0000256" key="7">
    <source>
        <dbReference type="SAM" id="Phobius"/>
    </source>
</evidence>
<feature type="transmembrane region" description="Helical" evidence="7">
    <location>
        <begin position="245"/>
        <end position="266"/>
    </location>
</feature>
<dbReference type="NCBIfam" id="TIGR00711">
    <property type="entry name" value="efflux_EmrB"/>
    <property type="match status" value="1"/>
</dbReference>
<dbReference type="Pfam" id="PF07690">
    <property type="entry name" value="MFS_1"/>
    <property type="match status" value="1"/>
</dbReference>
<dbReference type="PANTHER" id="PTHR42718">
    <property type="entry name" value="MAJOR FACILITATOR SUPERFAMILY MULTIDRUG TRANSPORTER MFSC"/>
    <property type="match status" value="1"/>
</dbReference>
<feature type="transmembrane region" description="Helical" evidence="7">
    <location>
        <begin position="272"/>
        <end position="295"/>
    </location>
</feature>
<keyword evidence="3" id="KW-1003">Cell membrane</keyword>
<dbReference type="AlphaFoldDB" id="A0A179B5T3"/>
<evidence type="ECO:0000259" key="8">
    <source>
        <dbReference type="PROSITE" id="PS50850"/>
    </source>
</evidence>
<dbReference type="PROSITE" id="PS50850">
    <property type="entry name" value="MFS"/>
    <property type="match status" value="1"/>
</dbReference>
<evidence type="ECO:0000256" key="2">
    <source>
        <dbReference type="ARBA" id="ARBA00022448"/>
    </source>
</evidence>
<keyword evidence="2" id="KW-0813">Transport</keyword>
<feature type="transmembrane region" description="Helical" evidence="7">
    <location>
        <begin position="56"/>
        <end position="83"/>
    </location>
</feature>
<evidence type="ECO:0000256" key="4">
    <source>
        <dbReference type="ARBA" id="ARBA00022692"/>
    </source>
</evidence>